<dbReference type="Proteomes" id="UP001174936">
    <property type="component" value="Unassembled WGS sequence"/>
</dbReference>
<protein>
    <submittedName>
        <fullName evidence="2">Uncharacterized protein</fullName>
    </submittedName>
</protein>
<feature type="compositionally biased region" description="Acidic residues" evidence="1">
    <location>
        <begin position="25"/>
        <end position="40"/>
    </location>
</feature>
<feature type="compositionally biased region" description="Polar residues" evidence="1">
    <location>
        <begin position="8"/>
        <end position="21"/>
    </location>
</feature>
<gene>
    <name evidence="2" type="ORF">B0T16DRAFT_458287</name>
</gene>
<evidence type="ECO:0000313" key="3">
    <source>
        <dbReference type="Proteomes" id="UP001174936"/>
    </source>
</evidence>
<dbReference type="EMBL" id="JAULSV010000004">
    <property type="protein sequence ID" value="KAK0646360.1"/>
    <property type="molecule type" value="Genomic_DNA"/>
</dbReference>
<reference evidence="2" key="1">
    <citation type="submission" date="2023-06" db="EMBL/GenBank/DDBJ databases">
        <title>Genome-scale phylogeny and comparative genomics of the fungal order Sordariales.</title>
        <authorList>
            <consortium name="Lawrence Berkeley National Laboratory"/>
            <person name="Hensen N."/>
            <person name="Bonometti L."/>
            <person name="Westerberg I."/>
            <person name="Brannstrom I.O."/>
            <person name="Guillou S."/>
            <person name="Cros-Aarteil S."/>
            <person name="Calhoun S."/>
            <person name="Haridas S."/>
            <person name="Kuo A."/>
            <person name="Mondo S."/>
            <person name="Pangilinan J."/>
            <person name="Riley R."/>
            <person name="Labutti K."/>
            <person name="Andreopoulos B."/>
            <person name="Lipzen A."/>
            <person name="Chen C."/>
            <person name="Yanf M."/>
            <person name="Daum C."/>
            <person name="Ng V."/>
            <person name="Clum A."/>
            <person name="Steindorff A."/>
            <person name="Ohm R."/>
            <person name="Martin F."/>
            <person name="Silar P."/>
            <person name="Natvig D."/>
            <person name="Lalanne C."/>
            <person name="Gautier V."/>
            <person name="Ament-Velasquez S.L."/>
            <person name="Kruys A."/>
            <person name="Hutchinson M.I."/>
            <person name="Powell A.J."/>
            <person name="Barry K."/>
            <person name="Miller A.N."/>
            <person name="Grigoriev I.V."/>
            <person name="Debuchy R."/>
            <person name="Gladieux P."/>
            <person name="Thoren M.H."/>
            <person name="Johannesson H."/>
        </authorList>
    </citation>
    <scope>NUCLEOTIDE SEQUENCE</scope>
    <source>
        <strain evidence="2">SMH2532-1</strain>
    </source>
</reference>
<feature type="region of interest" description="Disordered" evidence="1">
    <location>
        <begin position="1"/>
        <end position="71"/>
    </location>
</feature>
<organism evidence="2 3">
    <name type="scientific">Cercophora newfieldiana</name>
    <dbReference type="NCBI Taxonomy" id="92897"/>
    <lineage>
        <taxon>Eukaryota</taxon>
        <taxon>Fungi</taxon>
        <taxon>Dikarya</taxon>
        <taxon>Ascomycota</taxon>
        <taxon>Pezizomycotina</taxon>
        <taxon>Sordariomycetes</taxon>
        <taxon>Sordariomycetidae</taxon>
        <taxon>Sordariales</taxon>
        <taxon>Lasiosphaeriaceae</taxon>
        <taxon>Cercophora</taxon>
    </lineage>
</organism>
<evidence type="ECO:0000256" key="1">
    <source>
        <dbReference type="SAM" id="MobiDB-lite"/>
    </source>
</evidence>
<name>A0AA39Y6N8_9PEZI</name>
<proteinExistence type="predicted"/>
<accession>A0AA39Y6N8</accession>
<evidence type="ECO:0000313" key="2">
    <source>
        <dbReference type="EMBL" id="KAK0646360.1"/>
    </source>
</evidence>
<comment type="caution">
    <text evidence="2">The sequence shown here is derived from an EMBL/GenBank/DDBJ whole genome shotgun (WGS) entry which is preliminary data.</text>
</comment>
<sequence>MGHDEHNQTGYLASNQGSEQQPEPPGDEIDWENDGEEDGEQVAAPTPSGKRSRTNEIEGLPDGTDNKRRRT</sequence>
<dbReference type="AlphaFoldDB" id="A0AA39Y6N8"/>
<keyword evidence="3" id="KW-1185">Reference proteome</keyword>